<evidence type="ECO:0000256" key="4">
    <source>
        <dbReference type="SAM" id="Phobius"/>
    </source>
</evidence>
<keyword evidence="2 4" id="KW-1133">Transmembrane helix</keyword>
<gene>
    <name evidence="5" type="ORF">OM33_14520</name>
</gene>
<keyword evidence="3 4" id="KW-0472">Membrane</keyword>
<dbReference type="GO" id="GO:0022857">
    <property type="term" value="F:transmembrane transporter activity"/>
    <property type="evidence" value="ECO:0007669"/>
    <property type="project" value="InterPro"/>
</dbReference>
<keyword evidence="6" id="KW-1185">Reference proteome</keyword>
<evidence type="ECO:0000313" key="5">
    <source>
        <dbReference type="EMBL" id="AIY66423.1"/>
    </source>
</evidence>
<dbReference type="AlphaFoldDB" id="A0A0A7EIP8"/>
<feature type="transmembrane region" description="Helical" evidence="4">
    <location>
        <begin position="52"/>
        <end position="73"/>
    </location>
</feature>
<proteinExistence type="predicted"/>
<dbReference type="SUPFAM" id="SSF103473">
    <property type="entry name" value="MFS general substrate transporter"/>
    <property type="match status" value="1"/>
</dbReference>
<feature type="transmembrane region" description="Helical" evidence="4">
    <location>
        <begin position="85"/>
        <end position="112"/>
    </location>
</feature>
<dbReference type="OrthoDB" id="186809at2"/>
<dbReference type="InterPro" id="IPR011701">
    <property type="entry name" value="MFS"/>
</dbReference>
<dbReference type="EMBL" id="CP009888">
    <property type="protein sequence ID" value="AIY66423.1"/>
    <property type="molecule type" value="Genomic_DNA"/>
</dbReference>
<dbReference type="RefSeq" id="WP_038643461.1">
    <property type="nucleotide sequence ID" value="NZ_CP009888.1"/>
</dbReference>
<feature type="transmembrane region" description="Helical" evidence="4">
    <location>
        <begin position="20"/>
        <end position="40"/>
    </location>
</feature>
<organism evidence="5 6">
    <name type="scientific">Pseudoalteromonas piratica</name>
    <dbReference type="NCBI Taxonomy" id="1348114"/>
    <lineage>
        <taxon>Bacteria</taxon>
        <taxon>Pseudomonadati</taxon>
        <taxon>Pseudomonadota</taxon>
        <taxon>Gammaproteobacteria</taxon>
        <taxon>Alteromonadales</taxon>
        <taxon>Pseudoalteromonadaceae</taxon>
        <taxon>Pseudoalteromonas</taxon>
    </lineage>
</organism>
<dbReference type="PANTHER" id="PTHR23547:SF1">
    <property type="entry name" value="MAJOR FACILITATOR SUPERFAMILY MFS_1"/>
    <property type="match status" value="1"/>
</dbReference>
<reference evidence="5 6" key="1">
    <citation type="submission" date="2014-11" db="EMBL/GenBank/DDBJ databases">
        <title>Complete Genome Sequence of Pseudoalteromonas sp. Strain OCN003 Isolated from Kaneohe Bay, Oahu, Hawaii.</title>
        <authorList>
            <person name="Beurmann S."/>
            <person name="Videau P."/>
            <person name="Ushijima B."/>
            <person name="Smith A.M."/>
            <person name="Aeby G.S."/>
            <person name="Callahan S.M."/>
            <person name="Belcaid M."/>
        </authorList>
    </citation>
    <scope>NUCLEOTIDE SEQUENCE [LARGE SCALE GENOMIC DNA]</scope>
    <source>
        <strain evidence="5 6">OCN003</strain>
    </source>
</reference>
<dbReference type="InterPro" id="IPR036259">
    <property type="entry name" value="MFS_trans_sf"/>
</dbReference>
<evidence type="ECO:0000256" key="2">
    <source>
        <dbReference type="ARBA" id="ARBA00022989"/>
    </source>
</evidence>
<evidence type="ECO:0000313" key="6">
    <source>
        <dbReference type="Proteomes" id="UP000030341"/>
    </source>
</evidence>
<name>A0A0A7EIP8_9GAMM</name>
<feature type="transmembrane region" description="Helical" evidence="4">
    <location>
        <begin position="248"/>
        <end position="267"/>
    </location>
</feature>
<protein>
    <submittedName>
        <fullName evidence="5">MFS transporter permease</fullName>
    </submittedName>
</protein>
<accession>A0A0A7EIP8</accession>
<keyword evidence="1 4" id="KW-0812">Transmembrane</keyword>
<dbReference type="KEGG" id="pseo:OM33_14520"/>
<dbReference type="Gene3D" id="1.20.1250.20">
    <property type="entry name" value="MFS general substrate transporter like domains"/>
    <property type="match status" value="2"/>
</dbReference>
<dbReference type="NCBIfam" id="NF033734">
    <property type="entry name" value="MFS_ArsJ"/>
    <property type="match status" value="1"/>
</dbReference>
<feature type="transmembrane region" description="Helical" evidence="4">
    <location>
        <begin position="287"/>
        <end position="308"/>
    </location>
</feature>
<dbReference type="HOGENOM" id="CLU_030532_1_0_6"/>
<dbReference type="Proteomes" id="UP000030341">
    <property type="component" value="Chromosome 1"/>
</dbReference>
<dbReference type="Pfam" id="PF07690">
    <property type="entry name" value="MFS_1"/>
    <property type="match status" value="1"/>
</dbReference>
<sequence>MLAATKTVNQGIKDYIQITLAYWGFTLTDGALRMLVVLYFHTLGYTPIEVAMLFLFYEFFGIVTNLFGGWLGARFGLKLTLFSGLFLQISALVLLAQTQWLSVAYVMALQAVSGIAKDLNKMSAKTAIKQLVPSDEGSTLFKWVALLTGSKNTLKGCGFFLGGFLLAMFGYQQSLYILAAGLGIISLLVALRLKRSLEAKEFKPKFNQVFSSSSKVNLLSFARCFLFASRDVWFVVALPVFLTMEAGWSSTEVGTMMAAWVIIYGVFQSSTPKMFKAFNKQANANAALFAAISLLLVILVMLLAAYFALPLVDIAILGLILFAIIFAVNSAIHSFLIVHYARDEGASMDVGLYYMANACGRLFGTVLSGVVYQQFGLLACVFVSGIFVAICVPITAKLKQNS</sequence>
<evidence type="ECO:0000256" key="3">
    <source>
        <dbReference type="ARBA" id="ARBA00023136"/>
    </source>
</evidence>
<evidence type="ECO:0000256" key="1">
    <source>
        <dbReference type="ARBA" id="ARBA00022692"/>
    </source>
</evidence>
<dbReference type="STRING" id="1348114.OM33_14520"/>
<dbReference type="PANTHER" id="PTHR23547">
    <property type="entry name" value="MAJOR FACILITATOR SUPERFAMILY DOMAIN, GENERAL SUBSTRATE TRANSPORTER"/>
    <property type="match status" value="1"/>
</dbReference>
<feature type="transmembrane region" description="Helical" evidence="4">
    <location>
        <begin position="375"/>
        <end position="396"/>
    </location>
</feature>
<dbReference type="eggNOG" id="COG2223">
    <property type="taxonomic scope" value="Bacteria"/>
</dbReference>
<feature type="transmembrane region" description="Helical" evidence="4">
    <location>
        <begin position="350"/>
        <end position="369"/>
    </location>
</feature>
<dbReference type="InterPro" id="IPR047769">
    <property type="entry name" value="MFS_ArsJ"/>
</dbReference>
<feature type="transmembrane region" description="Helical" evidence="4">
    <location>
        <begin position="175"/>
        <end position="193"/>
    </location>
</feature>
<feature type="transmembrane region" description="Helical" evidence="4">
    <location>
        <begin position="314"/>
        <end position="338"/>
    </location>
</feature>